<dbReference type="EMBL" id="WSEM01000034">
    <property type="protein sequence ID" value="MVQ39207.1"/>
    <property type="molecule type" value="Genomic_DNA"/>
</dbReference>
<keyword evidence="4" id="KW-1185">Reference proteome</keyword>
<evidence type="ECO:0000313" key="3">
    <source>
        <dbReference type="EMBL" id="MVQ39207.1"/>
    </source>
</evidence>
<dbReference type="Gene3D" id="3.30.160.660">
    <property type="match status" value="1"/>
</dbReference>
<feature type="region of interest" description="Disordered" evidence="1">
    <location>
        <begin position="176"/>
        <end position="195"/>
    </location>
</feature>
<evidence type="ECO:0000313" key="4">
    <source>
        <dbReference type="Proteomes" id="UP000467637"/>
    </source>
</evidence>
<dbReference type="InterPro" id="IPR027624">
    <property type="entry name" value="TOMM_cyclo_SagD"/>
</dbReference>
<dbReference type="Pfam" id="PF02624">
    <property type="entry name" value="YcaO"/>
    <property type="match status" value="1"/>
</dbReference>
<feature type="domain" description="YcaO" evidence="2">
    <location>
        <begin position="249"/>
        <end position="632"/>
    </location>
</feature>
<sequence>MHAILSVVGEGLLADCVYGELMERYEVVRQPDFTSDIPNSAKLAVVLHDDWPSSGYFEAEEVLQQAGIPWLRGYLSRDEGIVGPLVRPSMPGCSQCADNRHFTASPGDMQHVSSSPSGIWQTAHLLIAEIERVLQGNRAHTEQHMYIVNLLTLNSSLHFILPDPLCEVCGSLPDDSSAASDITLKPRPKTSADSYRSRPIDDLKLHLAKDYLDSRTGVFNAKMLDLESPFAGAGVNLPSFLMGDEITGGRSFSYAESELTAILEGLERLCGVTPRGKRTVIYECFNRVADQALDPSTVGLYSKKQYALPDFTFEPFDPDLPIDWVWGYSLVRDCPILVPESLAYYSSGFGGGFVQEGSNGCALGGSLEEAILHGILEVAERDSFLMTWYAQLPIPRLDPYSAHDQELLLMLERLRAVAGYDVHLFNMTMENGIPSIWSLAKSINSGKMNLICAAGAHLDPVRAAKSAIHELAGRLLFLQERFEANLEQVKQMLDGPYLVLQMEDHALLYGLPQAEDRLRFLLDGQRPLRTFDEEFKRKASHADLTDDLKDMIEVFRRLNLDVIVVDQSSPETLRNGLHCVKVLIPGMLPMTFGHHLQRLTGLKRVLQVPVELGYAKKPLKIGQLNPHPHPFL</sequence>
<dbReference type="PROSITE" id="PS51664">
    <property type="entry name" value="YCAO"/>
    <property type="match status" value="1"/>
</dbReference>
<dbReference type="InterPro" id="IPR003776">
    <property type="entry name" value="YcaO-like_dom"/>
</dbReference>
<accession>A0ABW9UGA8</accession>
<comment type="caution">
    <text evidence="3">The sequence shown here is derived from an EMBL/GenBank/DDBJ whole genome shotgun (WGS) entry which is preliminary data.</text>
</comment>
<dbReference type="PANTHER" id="PTHR37809">
    <property type="entry name" value="RIBOSOMAL PROTEIN S12 METHYLTHIOTRANSFERASE ACCESSORY FACTOR YCAO"/>
    <property type="match status" value="1"/>
</dbReference>
<evidence type="ECO:0000259" key="2">
    <source>
        <dbReference type="PROSITE" id="PS51664"/>
    </source>
</evidence>
<organism evidence="3 4">
    <name type="scientific">Paenibacillus anseongense</name>
    <dbReference type="NCBI Taxonomy" id="2682845"/>
    <lineage>
        <taxon>Bacteria</taxon>
        <taxon>Bacillati</taxon>
        <taxon>Bacillota</taxon>
        <taxon>Bacilli</taxon>
        <taxon>Bacillales</taxon>
        <taxon>Paenibacillaceae</taxon>
        <taxon>Paenibacillus</taxon>
    </lineage>
</organism>
<name>A0ABW9UGA8_9BACL</name>
<gene>
    <name evidence="3" type="ORF">GON05_31910</name>
</gene>
<dbReference type="InterPro" id="IPR022291">
    <property type="entry name" value="Bacteriocin_synth_cyclodeHase"/>
</dbReference>
<dbReference type="NCBIfam" id="TIGR03882">
    <property type="entry name" value="cyclo_dehyd_2"/>
    <property type="match status" value="1"/>
</dbReference>
<dbReference type="Gene3D" id="3.30.1330.230">
    <property type="match status" value="1"/>
</dbReference>
<proteinExistence type="predicted"/>
<protein>
    <submittedName>
        <fullName evidence="3">TOMM leader peptide-binding protein</fullName>
    </submittedName>
</protein>
<dbReference type="NCBIfam" id="TIGR03604">
    <property type="entry name" value="TOMM_cyclo_SagD"/>
    <property type="match status" value="1"/>
</dbReference>
<evidence type="ECO:0000256" key="1">
    <source>
        <dbReference type="SAM" id="MobiDB-lite"/>
    </source>
</evidence>
<dbReference type="PANTHER" id="PTHR37809:SF1">
    <property type="entry name" value="RIBOSOMAL PROTEIN S12 METHYLTHIOTRANSFERASE ACCESSORY FACTOR YCAO"/>
    <property type="match status" value="1"/>
</dbReference>
<dbReference type="RefSeq" id="WP_157325111.1">
    <property type="nucleotide sequence ID" value="NZ_WSEM01000034.1"/>
</dbReference>
<dbReference type="Proteomes" id="UP000467637">
    <property type="component" value="Unassembled WGS sequence"/>
</dbReference>
<dbReference type="Gene3D" id="3.40.50.720">
    <property type="entry name" value="NAD(P)-binding Rossmann-like Domain"/>
    <property type="match status" value="1"/>
</dbReference>
<reference evidence="3 4" key="1">
    <citation type="submission" date="2019-12" db="EMBL/GenBank/DDBJ databases">
        <authorList>
            <person name="Huq M.A."/>
        </authorList>
    </citation>
    <scope>NUCLEOTIDE SEQUENCE [LARGE SCALE GENOMIC DNA]</scope>
    <source>
        <strain evidence="3 4">MAH-34</strain>
    </source>
</reference>
<dbReference type="Gene3D" id="3.30.40.250">
    <property type="match status" value="1"/>
</dbReference>